<dbReference type="Proteomes" id="UP000620559">
    <property type="component" value="Unassembled WGS sequence"/>
</dbReference>
<gene>
    <name evidence="2" type="ORF">IQ247_15785</name>
</gene>
<protein>
    <submittedName>
        <fullName evidence="2">Type II toxin-antitoxin system ParD family antitoxin</fullName>
    </submittedName>
</protein>
<keyword evidence="3" id="KW-1185">Reference proteome</keyword>
<dbReference type="InterPro" id="IPR010985">
    <property type="entry name" value="Ribbon_hlx_hlx"/>
</dbReference>
<dbReference type="InterPro" id="IPR038296">
    <property type="entry name" value="ParD_sf"/>
</dbReference>
<proteinExistence type="predicted"/>
<dbReference type="SUPFAM" id="SSF47598">
    <property type="entry name" value="Ribbon-helix-helix"/>
    <property type="match status" value="1"/>
</dbReference>
<comment type="caution">
    <text evidence="2">The sequence shown here is derived from an EMBL/GenBank/DDBJ whole genome shotgun (WGS) entry which is preliminary data.</text>
</comment>
<dbReference type="Pfam" id="PF03693">
    <property type="entry name" value="ParD_antitoxin"/>
    <property type="match status" value="1"/>
</dbReference>
<dbReference type="Gene3D" id="6.10.10.120">
    <property type="entry name" value="Antitoxin ParD1-like"/>
    <property type="match status" value="1"/>
</dbReference>
<dbReference type="EMBL" id="JADEWL010000050">
    <property type="protein sequence ID" value="MBE9214109.1"/>
    <property type="molecule type" value="Genomic_DNA"/>
</dbReference>
<dbReference type="AlphaFoldDB" id="A0A8J7JTR6"/>
<dbReference type="InterPro" id="IPR022789">
    <property type="entry name" value="ParD"/>
</dbReference>
<evidence type="ECO:0000313" key="3">
    <source>
        <dbReference type="Proteomes" id="UP000620559"/>
    </source>
</evidence>
<keyword evidence="1" id="KW-1277">Toxin-antitoxin system</keyword>
<name>A0A8J7JTR6_9CYAN</name>
<organism evidence="2 3">
    <name type="scientific">Plectonema cf. radiosum LEGE 06105</name>
    <dbReference type="NCBI Taxonomy" id="945769"/>
    <lineage>
        <taxon>Bacteria</taxon>
        <taxon>Bacillati</taxon>
        <taxon>Cyanobacteriota</taxon>
        <taxon>Cyanophyceae</taxon>
        <taxon>Oscillatoriophycideae</taxon>
        <taxon>Oscillatoriales</taxon>
        <taxon>Microcoleaceae</taxon>
        <taxon>Plectonema</taxon>
    </lineage>
</organism>
<evidence type="ECO:0000313" key="2">
    <source>
        <dbReference type="EMBL" id="MBE9214109.1"/>
    </source>
</evidence>
<sequence length="79" mass="9110">MIRQSISLTPPNDAWLKAQVEGQEYASKSEVVNDLIRKARAKQEKVEEIRFKLIEAEQSGFVTPERQEILAEFKRHAAQ</sequence>
<evidence type="ECO:0000256" key="1">
    <source>
        <dbReference type="ARBA" id="ARBA00022649"/>
    </source>
</evidence>
<reference evidence="2" key="1">
    <citation type="submission" date="2020-10" db="EMBL/GenBank/DDBJ databases">
        <authorList>
            <person name="Castelo-Branco R."/>
            <person name="Eusebio N."/>
            <person name="Adriana R."/>
            <person name="Vieira A."/>
            <person name="Brugerolle De Fraissinette N."/>
            <person name="Rezende De Castro R."/>
            <person name="Schneider M.P."/>
            <person name="Vasconcelos V."/>
            <person name="Leao P.N."/>
        </authorList>
    </citation>
    <scope>NUCLEOTIDE SEQUENCE</scope>
    <source>
        <strain evidence="2">LEGE 06105</strain>
    </source>
</reference>
<accession>A0A8J7JTR6</accession>
<dbReference type="GO" id="GO:0006355">
    <property type="term" value="P:regulation of DNA-templated transcription"/>
    <property type="evidence" value="ECO:0007669"/>
    <property type="project" value="InterPro"/>
</dbReference>
<dbReference type="RefSeq" id="WP_193921569.1">
    <property type="nucleotide sequence ID" value="NZ_JADEWL010000050.1"/>
</dbReference>